<dbReference type="GeneID" id="89679573"/>
<reference evidence="1 2" key="2">
    <citation type="submission" date="2018-10" db="EMBL/GenBank/DDBJ databases">
        <title>Detection and isolation of Mycoplasma hominis as a predominant microorganism from pelvic cavity of patient with salpingitis and tubo-ovarian abscess.</title>
        <authorList>
            <person name="Guschin A.E."/>
            <person name="Khayrullina G.A."/>
            <person name="Rakovskaya I.V."/>
            <person name="Shelenkov A.A."/>
            <person name="Shagin D.A."/>
        </authorList>
    </citation>
    <scope>NUCLEOTIDE SEQUENCE [LARGE SCALE GENOMIC DNA]</scope>
    <source>
        <strain evidence="2">TOA</strain>
    </source>
</reference>
<evidence type="ECO:0000313" key="1">
    <source>
        <dbReference type="EMBL" id="AYN65333.1"/>
    </source>
</evidence>
<dbReference type="NCBIfam" id="NF045939">
    <property type="entry name" value="MHJ_0274_fam"/>
    <property type="match status" value="1"/>
</dbReference>
<reference evidence="1 2" key="1">
    <citation type="submission" date="2014-08" db="EMBL/GenBank/DDBJ databases">
        <authorList>
            <person name="Kuleshov K."/>
            <person name="Dedkov V."/>
            <person name="Markelov M."/>
            <person name="Pimkina E."/>
        </authorList>
    </citation>
    <scope>NUCLEOTIDE SEQUENCE [LARGE SCALE GENOMIC DNA]</scope>
    <source>
        <strain evidence="2">TOA</strain>
    </source>
</reference>
<accession>A0A2K9YT93</accession>
<name>A0A2K9YT93_METHO</name>
<proteinExistence type="predicted"/>
<protein>
    <submittedName>
        <fullName evidence="1">Uncharacterized protein</fullName>
    </submittedName>
</protein>
<dbReference type="Proteomes" id="UP000029712">
    <property type="component" value="Chromosome"/>
</dbReference>
<organism evidence="1 2">
    <name type="scientific">Metamycoplasma hominis</name>
    <name type="common">Mycoplasma hominis</name>
    <dbReference type="NCBI Taxonomy" id="2098"/>
    <lineage>
        <taxon>Bacteria</taxon>
        <taxon>Bacillati</taxon>
        <taxon>Mycoplasmatota</taxon>
        <taxon>Mycoplasmoidales</taxon>
        <taxon>Metamycoplasmataceae</taxon>
        <taxon>Metamycoplasma</taxon>
    </lineage>
</organism>
<dbReference type="EMBL" id="CP033021">
    <property type="protein sequence ID" value="AYN65333.1"/>
    <property type="molecule type" value="Genomic_DNA"/>
</dbReference>
<dbReference type="AlphaFoldDB" id="A0A2K9YT93"/>
<dbReference type="RefSeq" id="WP_012855483.1">
    <property type="nucleotide sequence ID" value="NZ_CP009677.1"/>
</dbReference>
<sequence>MQLQFDASQVAKEQKASTVGSAIVYTLLAIVLAAVLAFLIWKLIKNKVLKKRAQKVEMQKQKETLALFYQYILSFYEVIKFTNQELKNFEVSISTHPMGEIKEGAKRLLYRLITRDDFSYSFVKNEQYKTFVKHAELINITNCNLWDKKIPETINYFKEQYELVPLGKTRDDYIQLVQKSISERFYNEK</sequence>
<evidence type="ECO:0000313" key="2">
    <source>
        <dbReference type="Proteomes" id="UP000029712"/>
    </source>
</evidence>
<dbReference type="OMA" id="THTRCNN"/>
<gene>
    <name evidence="1" type="ORF">KN71_001270</name>
</gene>
<dbReference type="OrthoDB" id="398866at2"/>